<dbReference type="GO" id="GO:0008168">
    <property type="term" value="F:methyltransferase activity"/>
    <property type="evidence" value="ECO:0007669"/>
    <property type="project" value="UniProtKB-KW"/>
</dbReference>
<dbReference type="Gene3D" id="3.40.50.150">
    <property type="entry name" value="Vaccinia Virus protein VP39"/>
    <property type="match status" value="1"/>
</dbReference>
<proteinExistence type="predicted"/>
<dbReference type="RefSeq" id="WP_205357647.1">
    <property type="nucleotide sequence ID" value="NZ_JADKYB010000007.1"/>
</dbReference>
<dbReference type="InterPro" id="IPR029063">
    <property type="entry name" value="SAM-dependent_MTases_sf"/>
</dbReference>
<dbReference type="Proteomes" id="UP000749040">
    <property type="component" value="Unassembled WGS sequence"/>
</dbReference>
<evidence type="ECO:0000259" key="1">
    <source>
        <dbReference type="Pfam" id="PF08241"/>
    </source>
</evidence>
<dbReference type="PANTHER" id="PTHR45036:SF1">
    <property type="entry name" value="METHYLTRANSFERASE LIKE 7A"/>
    <property type="match status" value="1"/>
</dbReference>
<name>A0ABS2TR08_9ACTN</name>
<dbReference type="GO" id="GO:0032259">
    <property type="term" value="P:methylation"/>
    <property type="evidence" value="ECO:0007669"/>
    <property type="project" value="UniProtKB-KW"/>
</dbReference>
<protein>
    <submittedName>
        <fullName evidence="2">Class I SAM-dependent methyltransferase</fullName>
    </submittedName>
</protein>
<dbReference type="PANTHER" id="PTHR45036">
    <property type="entry name" value="METHYLTRANSFERASE LIKE 7B"/>
    <property type="match status" value="1"/>
</dbReference>
<keyword evidence="3" id="KW-1185">Reference proteome</keyword>
<organism evidence="2 3">
    <name type="scientific">Actinacidiphila acididurans</name>
    <dbReference type="NCBI Taxonomy" id="2784346"/>
    <lineage>
        <taxon>Bacteria</taxon>
        <taxon>Bacillati</taxon>
        <taxon>Actinomycetota</taxon>
        <taxon>Actinomycetes</taxon>
        <taxon>Kitasatosporales</taxon>
        <taxon>Streptomycetaceae</taxon>
        <taxon>Actinacidiphila</taxon>
    </lineage>
</organism>
<dbReference type="Pfam" id="PF08241">
    <property type="entry name" value="Methyltransf_11"/>
    <property type="match status" value="1"/>
</dbReference>
<dbReference type="SUPFAM" id="SSF53335">
    <property type="entry name" value="S-adenosyl-L-methionine-dependent methyltransferases"/>
    <property type="match status" value="1"/>
</dbReference>
<sequence>MGVYAEQVVPRLVHIACGTKDIGKMRRRVCRDLEGRVLEIGFGSGLNVPFYPDAVDRVDAVEPSDVGWRLAARRLGSAGVDVRRSGLDGQALPFPDDTFDTALSTWTLCTIPDAGAALREVRRVLKPGGTLHFAEHGLAPEQDAGVQRWQRRLEPLQIRMCGGCHLTRPVTGLLHDAGFTVTELDVFYEKGAPKPYAAISLGTATAAAEAAGA</sequence>
<reference evidence="2 3" key="1">
    <citation type="submission" date="2021-01" db="EMBL/GenBank/DDBJ databases">
        <title>Streptomyces acididurans sp. nov., isolated from a peat swamp forest soil.</title>
        <authorList>
            <person name="Chantavorakit T."/>
            <person name="Duangmal K."/>
        </authorList>
    </citation>
    <scope>NUCLEOTIDE SEQUENCE [LARGE SCALE GENOMIC DNA]</scope>
    <source>
        <strain evidence="2 3">KK5PA1</strain>
    </source>
</reference>
<dbReference type="InterPro" id="IPR052356">
    <property type="entry name" value="Thiol_S-MT"/>
</dbReference>
<dbReference type="EMBL" id="JADKYB010000007">
    <property type="protein sequence ID" value="MBM9505768.1"/>
    <property type="molecule type" value="Genomic_DNA"/>
</dbReference>
<keyword evidence="2" id="KW-0489">Methyltransferase</keyword>
<feature type="domain" description="Methyltransferase type 11" evidence="1">
    <location>
        <begin position="38"/>
        <end position="132"/>
    </location>
</feature>
<accession>A0ABS2TR08</accession>
<evidence type="ECO:0000313" key="3">
    <source>
        <dbReference type="Proteomes" id="UP000749040"/>
    </source>
</evidence>
<evidence type="ECO:0000313" key="2">
    <source>
        <dbReference type="EMBL" id="MBM9505768.1"/>
    </source>
</evidence>
<gene>
    <name evidence="2" type="ORF">ITX44_14640</name>
</gene>
<keyword evidence="2" id="KW-0808">Transferase</keyword>
<dbReference type="InterPro" id="IPR013216">
    <property type="entry name" value="Methyltransf_11"/>
</dbReference>
<comment type="caution">
    <text evidence="2">The sequence shown here is derived from an EMBL/GenBank/DDBJ whole genome shotgun (WGS) entry which is preliminary data.</text>
</comment>
<dbReference type="CDD" id="cd02440">
    <property type="entry name" value="AdoMet_MTases"/>
    <property type="match status" value="1"/>
</dbReference>